<comment type="caution">
    <text evidence="1">The sequence shown here is derived from an EMBL/GenBank/DDBJ whole genome shotgun (WGS) entry which is preliminary data.</text>
</comment>
<name>A0ACB8B3P5_9AGAM</name>
<protein>
    <submittedName>
        <fullName evidence="1">Uncharacterized protein</fullName>
    </submittedName>
</protein>
<dbReference type="EMBL" id="MU266599">
    <property type="protein sequence ID" value="KAH7920165.1"/>
    <property type="molecule type" value="Genomic_DNA"/>
</dbReference>
<reference evidence="1" key="1">
    <citation type="journal article" date="2021" name="New Phytol.">
        <title>Evolutionary innovations through gain and loss of genes in the ectomycorrhizal Boletales.</title>
        <authorList>
            <person name="Wu G."/>
            <person name="Miyauchi S."/>
            <person name="Morin E."/>
            <person name="Kuo A."/>
            <person name="Drula E."/>
            <person name="Varga T."/>
            <person name="Kohler A."/>
            <person name="Feng B."/>
            <person name="Cao Y."/>
            <person name="Lipzen A."/>
            <person name="Daum C."/>
            <person name="Hundley H."/>
            <person name="Pangilinan J."/>
            <person name="Johnson J."/>
            <person name="Barry K."/>
            <person name="LaButti K."/>
            <person name="Ng V."/>
            <person name="Ahrendt S."/>
            <person name="Min B."/>
            <person name="Choi I.G."/>
            <person name="Park H."/>
            <person name="Plett J.M."/>
            <person name="Magnuson J."/>
            <person name="Spatafora J.W."/>
            <person name="Nagy L.G."/>
            <person name="Henrissat B."/>
            <person name="Grigoriev I.V."/>
            <person name="Yang Z.L."/>
            <person name="Xu J."/>
            <person name="Martin F.M."/>
        </authorList>
    </citation>
    <scope>NUCLEOTIDE SEQUENCE</scope>
    <source>
        <strain evidence="1">KUC20120723A-06</strain>
    </source>
</reference>
<evidence type="ECO:0000313" key="2">
    <source>
        <dbReference type="Proteomes" id="UP000790709"/>
    </source>
</evidence>
<accession>A0ACB8B3P5</accession>
<evidence type="ECO:0000313" key="1">
    <source>
        <dbReference type="EMBL" id="KAH7920165.1"/>
    </source>
</evidence>
<sequence>MSYRKPVPKFIPSPPPSPASSPSSTFRQLSLSLESAVDKDVPPLPADWRDAIDRAVSGERKTSSPLPSINTVVNYPGEDALENDIILDRGGSSPTATELETSEGVACAPPSPSETCCDSDGPVSRPGSPMPWTHSRRATGKRRTQAEYRPPTPPLPGPRNRSRSPESGSTSPVPTIISQLAPPEPPFLVAPHDSQQSPTSSYTRVEQRSGASHHSHSHSQQSSFSFSTPPASSSTHEFPNLIYQPNSAEFASREYASTLASTCTPAHTRPPSTLNFEKCHDLSIPPMHVVAIKHEKQEHPPVHSPQPRPSPTFRETLSRWRRSFSRKMKRFGAALGAVFCAPSL</sequence>
<gene>
    <name evidence="1" type="ORF">BV22DRAFT_1133286</name>
</gene>
<dbReference type="Proteomes" id="UP000790709">
    <property type="component" value="Unassembled WGS sequence"/>
</dbReference>
<organism evidence="1 2">
    <name type="scientific">Leucogyrophana mollusca</name>
    <dbReference type="NCBI Taxonomy" id="85980"/>
    <lineage>
        <taxon>Eukaryota</taxon>
        <taxon>Fungi</taxon>
        <taxon>Dikarya</taxon>
        <taxon>Basidiomycota</taxon>
        <taxon>Agaricomycotina</taxon>
        <taxon>Agaricomycetes</taxon>
        <taxon>Agaricomycetidae</taxon>
        <taxon>Boletales</taxon>
        <taxon>Boletales incertae sedis</taxon>
        <taxon>Leucogyrophana</taxon>
    </lineage>
</organism>
<keyword evidence="2" id="KW-1185">Reference proteome</keyword>
<proteinExistence type="predicted"/>